<evidence type="ECO:0000256" key="3">
    <source>
        <dbReference type="PROSITE-ProRule" id="PRU10100"/>
    </source>
</evidence>
<dbReference type="GO" id="GO:0004067">
    <property type="term" value="F:asparaginase activity"/>
    <property type="evidence" value="ECO:0007669"/>
    <property type="project" value="UniProtKB-UniRule"/>
</dbReference>
<dbReference type="InterPro" id="IPR036770">
    <property type="entry name" value="Ankyrin_rpt-contain_sf"/>
</dbReference>
<comment type="caution">
    <text evidence="5">The sequence shown here is derived from an EMBL/GenBank/DDBJ whole genome shotgun (WGS) entry which is preliminary data.</text>
</comment>
<dbReference type="PIRSF" id="PIRSF500176">
    <property type="entry name" value="L_ASNase"/>
    <property type="match status" value="1"/>
</dbReference>
<feature type="active site" evidence="2">
    <location>
        <position position="20"/>
    </location>
</feature>
<accession>A0A9Q5HQL2</accession>
<sequence length="607" mass="65868">MDTYRPSDEARVLVIYTGGTIGICQSRFHDPLEDSLFSHSGTIDGFRKWSTSGRSSPVSGAHFPALKETPTLTVKSTRPIPPSLLTDPAKSHLSQASSCRKIDNNVYECTLPSLVTPRTSVHTGNSKRIRYAILEWDPLLDSSNVGTEDWVRIATEIELNYAAFDAFVILHGTDTMAYTSSALSFMLEDLGKTVILTGAQIPLSQLRNDAVDNLLGALSIAGQYIIPECCLFFNQCLYRGNRVSKVSSYDFDAFDSPNFLPLVNADIVRAFLIPPIQGVVLETFGAGNAPQRRDLMEVLREASDRCVVVAITQCSKGTVSDAYETGRALLDIGIVPGGDMTPECALAKLGYLLSKPQLSVQKVRELVRLPLRGELTAPSGQSSKPSMTQHLDSLQDCLAQMMRLSNTSSPHVPQIIINQDQGTGQNIIDPAAPWSWTVAEASATQSTLLNILIRLAVAKDDVDGLEFCLRYQDDDDVLRSPSVEKSISTPAAGIANNIDPSSGWTPLHVAAFNGSERSVATLLQAGALVHLRDSLGHTALYYAARRGYPNIVELLRQAGANLGGTDIEGGFVTLEVTRAAHKGDEVALETWNRAGYNPATHYIMACR</sequence>
<dbReference type="Pfam" id="PF12796">
    <property type="entry name" value="Ank_2"/>
    <property type="match status" value="1"/>
</dbReference>
<dbReference type="OrthoDB" id="542841at2759"/>
<dbReference type="PRINTS" id="PR00139">
    <property type="entry name" value="ASNGLNASE"/>
</dbReference>
<dbReference type="PANTHER" id="PTHR11707">
    <property type="entry name" value="L-ASPARAGINASE"/>
    <property type="match status" value="1"/>
</dbReference>
<dbReference type="SFLD" id="SFLDS00057">
    <property type="entry name" value="Glutaminase/Asparaginase"/>
    <property type="match status" value="1"/>
</dbReference>
<evidence type="ECO:0000313" key="5">
    <source>
        <dbReference type="EMBL" id="OCB84129.1"/>
    </source>
</evidence>
<dbReference type="InterPro" id="IPR036152">
    <property type="entry name" value="Asp/glu_Ase-like_sf"/>
</dbReference>
<reference evidence="5" key="1">
    <citation type="submission" date="2016-06" db="EMBL/GenBank/DDBJ databases">
        <title>Draft Genome sequence of the fungus Inonotus baumii.</title>
        <authorList>
            <person name="Zhu H."/>
            <person name="Lin W."/>
        </authorList>
    </citation>
    <scope>NUCLEOTIDE SEQUENCE</scope>
    <source>
        <strain evidence="5">821</strain>
    </source>
</reference>
<keyword evidence="6" id="KW-1185">Reference proteome</keyword>
<dbReference type="SUPFAM" id="SSF48403">
    <property type="entry name" value="Ankyrin repeat"/>
    <property type="match status" value="1"/>
</dbReference>
<dbReference type="SMART" id="SM00248">
    <property type="entry name" value="ANK"/>
    <property type="match status" value="2"/>
</dbReference>
<evidence type="ECO:0000256" key="1">
    <source>
        <dbReference type="PROSITE-ProRule" id="PRU00023"/>
    </source>
</evidence>
<feature type="repeat" description="ANK" evidence="1">
    <location>
        <begin position="535"/>
        <end position="567"/>
    </location>
</feature>
<dbReference type="PROSITE" id="PS50088">
    <property type="entry name" value="ANK_REPEAT"/>
    <property type="match status" value="2"/>
</dbReference>
<proteinExistence type="predicted"/>
<dbReference type="Proteomes" id="UP000757232">
    <property type="component" value="Unassembled WGS sequence"/>
</dbReference>
<dbReference type="InterPro" id="IPR037152">
    <property type="entry name" value="L-asparaginase_N_sf"/>
</dbReference>
<dbReference type="CDD" id="cd08963">
    <property type="entry name" value="L-asparaginase_I"/>
    <property type="match status" value="1"/>
</dbReference>
<keyword evidence="1" id="KW-0040">ANK repeat</keyword>
<dbReference type="EMBL" id="LNZH02000216">
    <property type="protein sequence ID" value="OCB84129.1"/>
    <property type="molecule type" value="Genomic_DNA"/>
</dbReference>
<feature type="active site" evidence="3">
    <location>
        <position position="173"/>
    </location>
</feature>
<dbReference type="InterPro" id="IPR020827">
    <property type="entry name" value="Asparaginase/glutaminase_AS1"/>
</dbReference>
<dbReference type="PROSITE" id="PS51732">
    <property type="entry name" value="ASN_GLN_ASE_3"/>
    <property type="match status" value="1"/>
</dbReference>
<gene>
    <name evidence="5" type="ORF">A7U60_g8803</name>
</gene>
<dbReference type="PIRSF" id="PIRSF001220">
    <property type="entry name" value="L-ASNase_gatD"/>
    <property type="match status" value="1"/>
</dbReference>
<dbReference type="PANTHER" id="PTHR11707:SF28">
    <property type="entry name" value="60 KDA LYSOPHOSPHOLIPASE"/>
    <property type="match status" value="1"/>
</dbReference>
<evidence type="ECO:0000313" key="6">
    <source>
        <dbReference type="Proteomes" id="UP000757232"/>
    </source>
</evidence>
<dbReference type="GO" id="GO:0006528">
    <property type="term" value="P:asparagine metabolic process"/>
    <property type="evidence" value="ECO:0007669"/>
    <property type="project" value="UniProtKB-ARBA"/>
</dbReference>
<dbReference type="AlphaFoldDB" id="A0A9Q5HQL2"/>
<feature type="domain" description="L-asparaginase N-terminal" evidence="4">
    <location>
        <begin position="11"/>
        <end position="265"/>
    </location>
</feature>
<dbReference type="Pfam" id="PF00710">
    <property type="entry name" value="Asparaginase"/>
    <property type="match status" value="1"/>
</dbReference>
<dbReference type="InterPro" id="IPR041725">
    <property type="entry name" value="L-asparaginase_I"/>
</dbReference>
<dbReference type="PROSITE" id="PS50297">
    <property type="entry name" value="ANK_REP_REGION"/>
    <property type="match status" value="2"/>
</dbReference>
<name>A0A9Q5HQL2_SANBA</name>
<dbReference type="PROSITE" id="PS00144">
    <property type="entry name" value="ASN_GLN_ASE_1"/>
    <property type="match status" value="1"/>
</dbReference>
<dbReference type="InterPro" id="IPR002110">
    <property type="entry name" value="Ankyrin_rpt"/>
</dbReference>
<dbReference type="SMART" id="SM00870">
    <property type="entry name" value="Asparaginase"/>
    <property type="match status" value="1"/>
</dbReference>
<evidence type="ECO:0000259" key="4">
    <source>
        <dbReference type="Pfam" id="PF00710"/>
    </source>
</evidence>
<feature type="repeat" description="ANK" evidence="1">
    <location>
        <begin position="502"/>
        <end position="534"/>
    </location>
</feature>
<dbReference type="Gene3D" id="1.25.40.20">
    <property type="entry name" value="Ankyrin repeat-containing domain"/>
    <property type="match status" value="1"/>
</dbReference>
<dbReference type="InterPro" id="IPR027474">
    <property type="entry name" value="L-asparaginase_N"/>
</dbReference>
<evidence type="ECO:0000256" key="2">
    <source>
        <dbReference type="PROSITE-ProRule" id="PRU10099"/>
    </source>
</evidence>
<dbReference type="SUPFAM" id="SSF53774">
    <property type="entry name" value="Glutaminase/Asparaginase"/>
    <property type="match status" value="1"/>
</dbReference>
<protein>
    <submittedName>
        <fullName evidence="5">Asparaginase-domain-containing protein</fullName>
    </submittedName>
</protein>
<dbReference type="InterPro" id="IPR006034">
    <property type="entry name" value="Asparaginase/glutaminase-like"/>
</dbReference>
<organism evidence="5 6">
    <name type="scientific">Sanghuangporus baumii</name>
    <name type="common">Phellinus baumii</name>
    <dbReference type="NCBI Taxonomy" id="108892"/>
    <lineage>
        <taxon>Eukaryota</taxon>
        <taxon>Fungi</taxon>
        <taxon>Dikarya</taxon>
        <taxon>Basidiomycota</taxon>
        <taxon>Agaricomycotina</taxon>
        <taxon>Agaricomycetes</taxon>
        <taxon>Hymenochaetales</taxon>
        <taxon>Hymenochaetaceae</taxon>
        <taxon>Sanghuangporus</taxon>
    </lineage>
</organism>
<dbReference type="Gene3D" id="3.40.50.1170">
    <property type="entry name" value="L-asparaginase, N-terminal domain"/>
    <property type="match status" value="1"/>
</dbReference>
<dbReference type="InterPro" id="IPR027475">
    <property type="entry name" value="Asparaginase/glutaminase_AS2"/>
</dbReference>
<dbReference type="PROSITE" id="PS00917">
    <property type="entry name" value="ASN_GLN_ASE_2"/>
    <property type="match status" value="1"/>
</dbReference>